<evidence type="ECO:0000256" key="3">
    <source>
        <dbReference type="ARBA" id="ARBA00023163"/>
    </source>
</evidence>
<dbReference type="InterPro" id="IPR036271">
    <property type="entry name" value="Tet_transcr_reg_TetR-rel_C_sf"/>
</dbReference>
<evidence type="ECO:0000256" key="4">
    <source>
        <dbReference type="PROSITE-ProRule" id="PRU00335"/>
    </source>
</evidence>
<protein>
    <submittedName>
        <fullName evidence="7">DNA-binding transcriptional regulator, AcrR family</fullName>
    </submittedName>
</protein>
<dbReference type="PANTHER" id="PTHR30055">
    <property type="entry name" value="HTH-TYPE TRANSCRIPTIONAL REGULATOR RUTR"/>
    <property type="match status" value="1"/>
</dbReference>
<dbReference type="AlphaFoldDB" id="A0A1C6SYI0"/>
<organism evidence="7 8">
    <name type="scientific">Micromonospora pallida</name>
    <dbReference type="NCBI Taxonomy" id="145854"/>
    <lineage>
        <taxon>Bacteria</taxon>
        <taxon>Bacillati</taxon>
        <taxon>Actinomycetota</taxon>
        <taxon>Actinomycetes</taxon>
        <taxon>Micromonosporales</taxon>
        <taxon>Micromonosporaceae</taxon>
        <taxon>Micromonospora</taxon>
    </lineage>
</organism>
<feature type="DNA-binding region" description="H-T-H motif" evidence="4">
    <location>
        <begin position="37"/>
        <end position="56"/>
    </location>
</feature>
<reference evidence="8" key="1">
    <citation type="submission" date="2016-06" db="EMBL/GenBank/DDBJ databases">
        <authorList>
            <person name="Varghese N."/>
            <person name="Submissions Spin"/>
        </authorList>
    </citation>
    <scope>NUCLEOTIDE SEQUENCE [LARGE SCALE GENOMIC DNA]</scope>
    <source>
        <strain evidence="8">DSM 43817</strain>
    </source>
</reference>
<feature type="region of interest" description="Disordered" evidence="5">
    <location>
        <begin position="199"/>
        <end position="220"/>
    </location>
</feature>
<evidence type="ECO:0000313" key="7">
    <source>
        <dbReference type="EMBL" id="SCL34560.1"/>
    </source>
</evidence>
<dbReference type="PROSITE" id="PS01081">
    <property type="entry name" value="HTH_TETR_1"/>
    <property type="match status" value="1"/>
</dbReference>
<evidence type="ECO:0000256" key="1">
    <source>
        <dbReference type="ARBA" id="ARBA00023015"/>
    </source>
</evidence>
<dbReference type="Pfam" id="PF21597">
    <property type="entry name" value="TetR_C_43"/>
    <property type="match status" value="1"/>
</dbReference>
<accession>A0A1C6SYI0</accession>
<dbReference type="GO" id="GO:0003700">
    <property type="term" value="F:DNA-binding transcription factor activity"/>
    <property type="evidence" value="ECO:0007669"/>
    <property type="project" value="TreeGrafter"/>
</dbReference>
<dbReference type="SUPFAM" id="SSF48498">
    <property type="entry name" value="Tetracyclin repressor-like, C-terminal domain"/>
    <property type="match status" value="1"/>
</dbReference>
<evidence type="ECO:0000259" key="6">
    <source>
        <dbReference type="PROSITE" id="PS50977"/>
    </source>
</evidence>
<keyword evidence="1" id="KW-0805">Transcription regulation</keyword>
<keyword evidence="3" id="KW-0804">Transcription</keyword>
<proteinExistence type="predicted"/>
<dbReference type="PANTHER" id="PTHR30055:SF234">
    <property type="entry name" value="HTH-TYPE TRANSCRIPTIONAL REGULATOR BETI"/>
    <property type="match status" value="1"/>
</dbReference>
<dbReference type="InterPro" id="IPR050109">
    <property type="entry name" value="HTH-type_TetR-like_transc_reg"/>
</dbReference>
<keyword evidence="8" id="KW-1185">Reference proteome</keyword>
<dbReference type="EMBL" id="FMHW01000002">
    <property type="protein sequence ID" value="SCL34560.1"/>
    <property type="molecule type" value="Genomic_DNA"/>
</dbReference>
<evidence type="ECO:0000256" key="5">
    <source>
        <dbReference type="SAM" id="MobiDB-lite"/>
    </source>
</evidence>
<dbReference type="OrthoDB" id="9795011at2"/>
<dbReference type="InterPro" id="IPR009057">
    <property type="entry name" value="Homeodomain-like_sf"/>
</dbReference>
<gene>
    <name evidence="7" type="ORF">GA0074692_3863</name>
</gene>
<dbReference type="Pfam" id="PF00440">
    <property type="entry name" value="TetR_N"/>
    <property type="match status" value="1"/>
</dbReference>
<dbReference type="PRINTS" id="PR00455">
    <property type="entry name" value="HTHTETR"/>
</dbReference>
<dbReference type="PROSITE" id="PS50977">
    <property type="entry name" value="HTH_TETR_2"/>
    <property type="match status" value="1"/>
</dbReference>
<dbReference type="InterPro" id="IPR001647">
    <property type="entry name" value="HTH_TetR"/>
</dbReference>
<dbReference type="SUPFAM" id="SSF46689">
    <property type="entry name" value="Homeodomain-like"/>
    <property type="match status" value="1"/>
</dbReference>
<sequence length="220" mass="23658">MTGSTPTPGQRADMVRNRRLLLGVATAAFAERGVEVSMGEIAQRAGLAKGTVFRHFASKDDLLAAIMLQLLDRLTSTADRLLDADDAAGALREFMTTGVEALVADRAFCEVIGRPSLQHSEVRDAINHLCDVAEALTARAREQGAVRSDITGTDIVLLLGGIHQTAAPLLEAEPQAWRRYLELALDGLCSPNARALPHRPPRRLPLGPGSCHPAFSRQLP</sequence>
<dbReference type="GO" id="GO:0000976">
    <property type="term" value="F:transcription cis-regulatory region binding"/>
    <property type="evidence" value="ECO:0007669"/>
    <property type="project" value="TreeGrafter"/>
</dbReference>
<dbReference type="Gene3D" id="1.10.357.10">
    <property type="entry name" value="Tetracycline Repressor, domain 2"/>
    <property type="match status" value="1"/>
</dbReference>
<dbReference type="InterPro" id="IPR023772">
    <property type="entry name" value="DNA-bd_HTH_TetR-type_CS"/>
</dbReference>
<name>A0A1C6SYI0_9ACTN</name>
<dbReference type="InterPro" id="IPR049445">
    <property type="entry name" value="TetR_SbtR-like_C"/>
</dbReference>
<feature type="domain" description="HTH tetR-type" evidence="6">
    <location>
        <begin position="15"/>
        <end position="74"/>
    </location>
</feature>
<dbReference type="Proteomes" id="UP000198959">
    <property type="component" value="Unassembled WGS sequence"/>
</dbReference>
<evidence type="ECO:0000313" key="8">
    <source>
        <dbReference type="Proteomes" id="UP000198959"/>
    </source>
</evidence>
<evidence type="ECO:0000256" key="2">
    <source>
        <dbReference type="ARBA" id="ARBA00023125"/>
    </source>
</evidence>
<keyword evidence="2 4" id="KW-0238">DNA-binding</keyword>